<evidence type="ECO:0000313" key="4">
    <source>
        <dbReference type="Proteomes" id="UP000500961"/>
    </source>
</evidence>
<accession>A0A7D4C7S8</accession>
<dbReference type="InterPro" id="IPR050553">
    <property type="entry name" value="Thioredoxin_ResA/DsbE_sf"/>
</dbReference>
<dbReference type="GO" id="GO:0016491">
    <property type="term" value="F:oxidoreductase activity"/>
    <property type="evidence" value="ECO:0007669"/>
    <property type="project" value="InterPro"/>
</dbReference>
<dbReference type="InterPro" id="IPR036249">
    <property type="entry name" value="Thioredoxin-like_sf"/>
</dbReference>
<sequence>MVKVKNLFLGLAFLFGFGKAFSQGATVFGTAPEYKGVEIIFYAYSDYITETEYEIGRCKVDKEGHFSAKLKVLETDFVFSHLGVYRIYFFAEPGKSYELVLPPREDKTEEQRLNPYFRESDLQVGIKNIGKDDINFLINAFDLRFNQDFDQIVQDAYRGRQHNIDSLISKIESKFSNSGNPFFEAYREYRYGLLKQITFIKKSTATSNELFLNRPILYRNPAYMELFNLVYDKYFLFFSRTSRGNAIFDDISRYKSLTRLRKTLATDEVLSNDTLMEMVILKSLHDEFFSDNFSRSALLTILDSLYRSTKIPEHVVIAENIRNRITKLLPGFVPAPFTLKDVKGRDVSLDKFKGKYVYLNFCTTTSYTCLKEFVQLEKICKQYKKHLEVVTISADKDINDLKVFLDNTNYHWTFLHFGNKPEVLRDFDIRVYPTYFLIGPDRKMIMSPAPSPEEGFERRFFQLLRSRGEL</sequence>
<reference evidence="3 4" key="1">
    <citation type="submission" date="2019-07" db="EMBL/GenBank/DDBJ databases">
        <title>Thalassofilum flectens gen. nov., sp. nov., a novel moderate thermophilic anaerobe from a shallow sea hot spring in Kunashir Island (Russia), representing a new family in the order Bacteroidales, and proposal of Thalassofilacea fam. nov.</title>
        <authorList>
            <person name="Kochetkova T.V."/>
            <person name="Podosokorskaya O.A."/>
            <person name="Novikov A."/>
            <person name="Elcheninov A.G."/>
            <person name="Toshchakov S.V."/>
            <person name="Kublanov I.V."/>
        </authorList>
    </citation>
    <scope>NUCLEOTIDE SEQUENCE [LARGE SCALE GENOMIC DNA]</scope>
    <source>
        <strain evidence="3 4">38-H</strain>
    </source>
</reference>
<feature type="chain" id="PRO_5029761563" evidence="1">
    <location>
        <begin position="23"/>
        <end position="470"/>
    </location>
</feature>
<feature type="signal peptide" evidence="1">
    <location>
        <begin position="1"/>
        <end position="22"/>
    </location>
</feature>
<dbReference type="PROSITE" id="PS51352">
    <property type="entry name" value="THIOREDOXIN_2"/>
    <property type="match status" value="1"/>
</dbReference>
<dbReference type="Pfam" id="PF00578">
    <property type="entry name" value="AhpC-TSA"/>
    <property type="match status" value="1"/>
</dbReference>
<dbReference type="InterPro" id="IPR000866">
    <property type="entry name" value="AhpC/TSA"/>
</dbReference>
<organism evidence="3 4">
    <name type="scientific">Tenuifilum thalassicum</name>
    <dbReference type="NCBI Taxonomy" id="2590900"/>
    <lineage>
        <taxon>Bacteria</taxon>
        <taxon>Pseudomonadati</taxon>
        <taxon>Bacteroidota</taxon>
        <taxon>Bacteroidia</taxon>
        <taxon>Bacteroidales</taxon>
        <taxon>Tenuifilaceae</taxon>
        <taxon>Tenuifilum</taxon>
    </lineage>
</organism>
<keyword evidence="1" id="KW-0732">Signal</keyword>
<dbReference type="GO" id="GO:0016209">
    <property type="term" value="F:antioxidant activity"/>
    <property type="evidence" value="ECO:0007669"/>
    <property type="project" value="InterPro"/>
</dbReference>
<dbReference type="PANTHER" id="PTHR42852">
    <property type="entry name" value="THIOL:DISULFIDE INTERCHANGE PROTEIN DSBE"/>
    <property type="match status" value="1"/>
</dbReference>
<dbReference type="RefSeq" id="WP_173072737.1">
    <property type="nucleotide sequence ID" value="NZ_CP041345.1"/>
</dbReference>
<evidence type="ECO:0000259" key="2">
    <source>
        <dbReference type="PROSITE" id="PS51352"/>
    </source>
</evidence>
<dbReference type="Proteomes" id="UP000500961">
    <property type="component" value="Chromosome"/>
</dbReference>
<dbReference type="KEGG" id="ttz:FHG85_02630"/>
<proteinExistence type="predicted"/>
<evidence type="ECO:0000313" key="3">
    <source>
        <dbReference type="EMBL" id="QKG79202.1"/>
    </source>
</evidence>
<dbReference type="SUPFAM" id="SSF52833">
    <property type="entry name" value="Thioredoxin-like"/>
    <property type="match status" value="1"/>
</dbReference>
<dbReference type="InterPro" id="IPR013766">
    <property type="entry name" value="Thioredoxin_domain"/>
</dbReference>
<evidence type="ECO:0000256" key="1">
    <source>
        <dbReference type="SAM" id="SignalP"/>
    </source>
</evidence>
<dbReference type="Gene3D" id="3.40.30.10">
    <property type="entry name" value="Glutaredoxin"/>
    <property type="match status" value="1"/>
</dbReference>
<name>A0A7D4C7S8_9BACT</name>
<gene>
    <name evidence="3" type="ORF">FHG85_02630</name>
</gene>
<dbReference type="CDD" id="cd02966">
    <property type="entry name" value="TlpA_like_family"/>
    <property type="match status" value="1"/>
</dbReference>
<protein>
    <submittedName>
        <fullName evidence="3">TlpA family protein disulfide reductase</fullName>
    </submittedName>
</protein>
<feature type="domain" description="Thioredoxin" evidence="2">
    <location>
        <begin position="328"/>
        <end position="466"/>
    </location>
</feature>
<dbReference type="AlphaFoldDB" id="A0A7D4C7S8"/>
<dbReference type="PANTHER" id="PTHR42852:SF13">
    <property type="entry name" value="PROTEIN DIPZ"/>
    <property type="match status" value="1"/>
</dbReference>
<keyword evidence="4" id="KW-1185">Reference proteome</keyword>
<dbReference type="EMBL" id="CP041345">
    <property type="protein sequence ID" value="QKG79202.1"/>
    <property type="molecule type" value="Genomic_DNA"/>
</dbReference>